<feature type="transmembrane region" description="Helical" evidence="6">
    <location>
        <begin position="215"/>
        <end position="237"/>
    </location>
</feature>
<dbReference type="GO" id="GO:0005886">
    <property type="term" value="C:plasma membrane"/>
    <property type="evidence" value="ECO:0007669"/>
    <property type="project" value="TreeGrafter"/>
</dbReference>
<feature type="transmembrane region" description="Helical" evidence="6">
    <location>
        <begin position="148"/>
        <end position="168"/>
    </location>
</feature>
<dbReference type="PANTHER" id="PTHR23501">
    <property type="entry name" value="MAJOR FACILITATOR SUPERFAMILY"/>
    <property type="match status" value="1"/>
</dbReference>
<dbReference type="InterPro" id="IPR036259">
    <property type="entry name" value="MFS_trans_sf"/>
</dbReference>
<reference evidence="7 8" key="1">
    <citation type="journal article" date="2014" name="Proc. Natl. Acad. Sci. U.S.A.">
        <title>Trajectory and genomic determinants of fungal-pathogen speciation and host adaptation.</title>
        <authorList>
            <person name="Hu X."/>
            <person name="Xiao G."/>
            <person name="Zheng P."/>
            <person name="Shang Y."/>
            <person name="Su Y."/>
            <person name="Zhang X."/>
            <person name="Liu X."/>
            <person name="Zhan S."/>
            <person name="St Leger R.J."/>
            <person name="Wang C."/>
        </authorList>
    </citation>
    <scope>NUCLEOTIDE SEQUENCE [LARGE SCALE GENOMIC DNA]</scope>
    <source>
        <strain evidence="7 8">ARSEF 977</strain>
    </source>
</reference>
<feature type="transmembrane region" description="Helical" evidence="6">
    <location>
        <begin position="80"/>
        <end position="100"/>
    </location>
</feature>
<dbReference type="HOGENOM" id="CLU_000960_8_2_1"/>
<keyword evidence="3 6" id="KW-0812">Transmembrane</keyword>
<gene>
    <name evidence="7" type="ORF">MGU_11305</name>
</gene>
<name>A0A0B4GNN2_METGA</name>
<keyword evidence="5 6" id="KW-0472">Membrane</keyword>
<feature type="transmembrane region" description="Helical" evidence="6">
    <location>
        <begin position="112"/>
        <end position="136"/>
    </location>
</feature>
<keyword evidence="4 6" id="KW-1133">Transmembrane helix</keyword>
<comment type="caution">
    <text evidence="7">The sequence shown here is derived from an EMBL/GenBank/DDBJ whole genome shotgun (WGS) entry which is preliminary data.</text>
</comment>
<dbReference type="FunFam" id="1.20.1250.20:FF:000196">
    <property type="entry name" value="MFS toxin efflux pump (AflT)"/>
    <property type="match status" value="1"/>
</dbReference>
<accession>A0A0B4GNN2</accession>
<feature type="transmembrane region" description="Helical" evidence="6">
    <location>
        <begin position="21"/>
        <end position="42"/>
    </location>
</feature>
<proteinExistence type="predicted"/>
<dbReference type="GO" id="GO:0022857">
    <property type="term" value="F:transmembrane transporter activity"/>
    <property type="evidence" value="ECO:0007669"/>
    <property type="project" value="TreeGrafter"/>
</dbReference>
<dbReference type="SUPFAM" id="SSF103473">
    <property type="entry name" value="MFS general substrate transporter"/>
    <property type="match status" value="1"/>
</dbReference>
<evidence type="ECO:0000256" key="3">
    <source>
        <dbReference type="ARBA" id="ARBA00022692"/>
    </source>
</evidence>
<organism evidence="7 8">
    <name type="scientific">Metarhizium guizhouense (strain ARSEF 977)</name>
    <dbReference type="NCBI Taxonomy" id="1276136"/>
    <lineage>
        <taxon>Eukaryota</taxon>
        <taxon>Fungi</taxon>
        <taxon>Dikarya</taxon>
        <taxon>Ascomycota</taxon>
        <taxon>Pezizomycotina</taxon>
        <taxon>Sordariomycetes</taxon>
        <taxon>Hypocreomycetidae</taxon>
        <taxon>Hypocreales</taxon>
        <taxon>Clavicipitaceae</taxon>
        <taxon>Metarhizium</taxon>
    </lineage>
</organism>
<dbReference type="EMBL" id="AZNH01000162">
    <property type="protein sequence ID" value="KID81332.1"/>
    <property type="molecule type" value="Genomic_DNA"/>
</dbReference>
<protein>
    <submittedName>
        <fullName evidence="7">DHA14-like major facilitator</fullName>
    </submittedName>
</protein>
<evidence type="ECO:0000256" key="6">
    <source>
        <dbReference type="SAM" id="Phobius"/>
    </source>
</evidence>
<keyword evidence="2" id="KW-0813">Transport</keyword>
<sequence>MGDAATVPSRLLMKRSIAAAAWFNFTMGSAFLVLIYYLPIWFQAVKGTSAVESGIYNLPLILGLVLVSILIGIGVTVVGYYAPFMIAASAITSIAIGLMTTFTPESAANKWIGYQAMAGIGIGFGIQQPLVVVQTVLPLSDVPIGTALMYFLQVLGGSIFVSVGQNVFTNKLKAKLLENVPGLDPDIVLSAGATSFQHSVAPKYLPLVISAYNDAITRAFLVATLMACLTIMGSLLVEWKNVKAIKKPGENGKSQKMTEKADGA</sequence>
<dbReference type="AlphaFoldDB" id="A0A0B4GNN2"/>
<comment type="subcellular location">
    <subcellularLocation>
        <location evidence="1">Membrane</location>
        <topology evidence="1">Multi-pass membrane protein</topology>
    </subcellularLocation>
</comment>
<dbReference type="PANTHER" id="PTHR23501:SF199">
    <property type="entry name" value="MFS EFFLUX TRANSPORTER INPD-RELATED"/>
    <property type="match status" value="1"/>
</dbReference>
<evidence type="ECO:0000256" key="2">
    <source>
        <dbReference type="ARBA" id="ARBA00022448"/>
    </source>
</evidence>
<evidence type="ECO:0000256" key="4">
    <source>
        <dbReference type="ARBA" id="ARBA00022989"/>
    </source>
</evidence>
<evidence type="ECO:0000313" key="8">
    <source>
        <dbReference type="Proteomes" id="UP000031192"/>
    </source>
</evidence>
<evidence type="ECO:0000313" key="7">
    <source>
        <dbReference type="EMBL" id="KID81332.1"/>
    </source>
</evidence>
<keyword evidence="8" id="KW-1185">Reference proteome</keyword>
<dbReference type="Proteomes" id="UP000031192">
    <property type="component" value="Unassembled WGS sequence"/>
</dbReference>
<evidence type="ECO:0000256" key="1">
    <source>
        <dbReference type="ARBA" id="ARBA00004141"/>
    </source>
</evidence>
<feature type="transmembrane region" description="Helical" evidence="6">
    <location>
        <begin position="54"/>
        <end position="73"/>
    </location>
</feature>
<dbReference type="Gene3D" id="1.20.1250.20">
    <property type="entry name" value="MFS general substrate transporter like domains"/>
    <property type="match status" value="1"/>
</dbReference>
<evidence type="ECO:0000256" key="5">
    <source>
        <dbReference type="ARBA" id="ARBA00023136"/>
    </source>
</evidence>